<dbReference type="GO" id="GO:0006433">
    <property type="term" value="P:prolyl-tRNA aminoacylation"/>
    <property type="evidence" value="ECO:0007669"/>
    <property type="project" value="InterPro"/>
</dbReference>
<dbReference type="PANTHER" id="PTHR42753">
    <property type="entry name" value="MITOCHONDRIAL RIBOSOME PROTEIN L39/PROLYL-TRNA LIGASE FAMILY MEMBER"/>
    <property type="match status" value="1"/>
</dbReference>
<comment type="similarity">
    <text evidence="1">Belongs to the class-II aminoacyl-tRNA synthetase family.</text>
</comment>
<evidence type="ECO:0000256" key="3">
    <source>
        <dbReference type="ARBA" id="ARBA00022598"/>
    </source>
</evidence>
<dbReference type="Pfam" id="PF00587">
    <property type="entry name" value="tRNA-synt_2b"/>
    <property type="match status" value="1"/>
</dbReference>
<feature type="domain" description="Aminoacyl-transfer RNA synthetases class-II family profile" evidence="11">
    <location>
        <begin position="113"/>
        <end position="422"/>
    </location>
</feature>
<accession>A0A9P4NSM2</accession>
<dbReference type="PANTHER" id="PTHR42753:SF2">
    <property type="entry name" value="PROLINE--TRNA LIGASE"/>
    <property type="match status" value="1"/>
</dbReference>
<dbReference type="SUPFAM" id="SSF52954">
    <property type="entry name" value="Class II aaRS ABD-related"/>
    <property type="match status" value="1"/>
</dbReference>
<evidence type="ECO:0000256" key="2">
    <source>
        <dbReference type="ARBA" id="ARBA00012831"/>
    </source>
</evidence>
<feature type="region of interest" description="Disordered" evidence="10">
    <location>
        <begin position="506"/>
        <end position="641"/>
    </location>
</feature>
<evidence type="ECO:0000259" key="11">
    <source>
        <dbReference type="PROSITE" id="PS50862"/>
    </source>
</evidence>
<dbReference type="OrthoDB" id="10267474at2759"/>
<dbReference type="PROSITE" id="PS50862">
    <property type="entry name" value="AA_TRNA_LIGASE_II"/>
    <property type="match status" value="1"/>
</dbReference>
<dbReference type="Proteomes" id="UP000800235">
    <property type="component" value="Unassembled WGS sequence"/>
</dbReference>
<dbReference type="AlphaFoldDB" id="A0A9P4NSM2"/>
<evidence type="ECO:0000313" key="13">
    <source>
        <dbReference type="Proteomes" id="UP000800235"/>
    </source>
</evidence>
<dbReference type="GO" id="GO:0005739">
    <property type="term" value="C:mitochondrion"/>
    <property type="evidence" value="ECO:0007669"/>
    <property type="project" value="TreeGrafter"/>
</dbReference>
<dbReference type="InterPro" id="IPR036621">
    <property type="entry name" value="Anticodon-bd_dom_sf"/>
</dbReference>
<keyword evidence="7" id="KW-0030">Aminoacyl-tRNA synthetase</keyword>
<evidence type="ECO:0000256" key="1">
    <source>
        <dbReference type="ARBA" id="ARBA00008226"/>
    </source>
</evidence>
<dbReference type="Pfam" id="PF03129">
    <property type="entry name" value="HGTP_anticodon"/>
    <property type="match status" value="1"/>
</dbReference>
<dbReference type="InterPro" id="IPR002314">
    <property type="entry name" value="aa-tRNA-synt_IIb"/>
</dbReference>
<dbReference type="CDD" id="cd00779">
    <property type="entry name" value="ProRS_core_prok"/>
    <property type="match status" value="1"/>
</dbReference>
<dbReference type="EMBL" id="MU007038">
    <property type="protein sequence ID" value="KAF2430496.1"/>
    <property type="molecule type" value="Genomic_DNA"/>
</dbReference>
<evidence type="ECO:0000256" key="6">
    <source>
        <dbReference type="ARBA" id="ARBA00022917"/>
    </source>
</evidence>
<proteinExistence type="inferred from homology"/>
<feature type="compositionally biased region" description="Basic and acidic residues" evidence="10">
    <location>
        <begin position="520"/>
        <end position="541"/>
    </location>
</feature>
<name>A0A9P4NSM2_9PEZI</name>
<comment type="caution">
    <text evidence="12">The sequence shown here is derived from an EMBL/GenBank/DDBJ whole genome shotgun (WGS) entry which is preliminary data.</text>
</comment>
<evidence type="ECO:0000256" key="8">
    <source>
        <dbReference type="ARBA" id="ARBA00029731"/>
    </source>
</evidence>
<keyword evidence="5" id="KW-0067">ATP-binding</keyword>
<evidence type="ECO:0000256" key="5">
    <source>
        <dbReference type="ARBA" id="ARBA00022840"/>
    </source>
</evidence>
<keyword evidence="6" id="KW-0648">Protein biosynthesis</keyword>
<keyword evidence="13" id="KW-1185">Reference proteome</keyword>
<dbReference type="PRINTS" id="PR01046">
    <property type="entry name" value="TRNASYNTHPRO"/>
</dbReference>
<feature type="compositionally biased region" description="Polar residues" evidence="10">
    <location>
        <begin position="544"/>
        <end position="568"/>
    </location>
</feature>
<dbReference type="InterPro" id="IPR033730">
    <property type="entry name" value="ProRS_core_prok"/>
</dbReference>
<sequence length="664" mass="74017">MLFRRRHELLLCRRLFSTSQRVPFTDTYTLRATPEIVHRRPPNNVGTKPEHVRHNASSHVARVVDRVRLSQTWLPSGGITTAEEKKDEAHSFLIQAGYIRQAHSGVYHNLPFGLAVESNIIHLITHYMKLTGSVKVDLSSISSEALWKQSGRITDSLEKDDHELMAIKDRRNMGFVLSPTHEEEITALVSNTTKSYKEFPLRLYQISRKYRDELRPRRGLLRTKEFKMKDLYTFDLTEEAALLTYQEIRDAYRGFFTELGVPFMEVAADSGNMGGNLSHEFHFPSSAGEDTLLSCKQCGIAVNEEVIEKARRQPAACPECGSKRVTSQRAIEVGHTFHLGTRYSQPLDLMVGLPAPKQLEGIQPAANQQPMVPIQMGCHGIGVSRLVGAIATMTADKKGLCWPPLIAPYHVVILCNGRTSVPEQPGDPEEAVAYDALIIDDRDKPLTWKLNDADLVGYPIIVVIGNHFKETGEYEIQCRARADLSRKSKDLRSVVCEILNALSPPPDNPGRSRWRIGGPTERERSLLGRPEKRMPTQRDKSVITGASPTTTSPMTRKVTSSRSTNAFSATAKRATGVEHEGDNEISMRSPLQSTPRIRIHHTGGMKPTNTPAPLSAATPKPTQSPNPVQQAKAGSNTSDALLREKVQLMERLLAIRLEESRSGE</sequence>
<comment type="catalytic activity">
    <reaction evidence="9">
        <text>tRNA(Pro) + L-proline + ATP = L-prolyl-tRNA(Pro) + AMP + diphosphate</text>
        <dbReference type="Rhea" id="RHEA:14305"/>
        <dbReference type="Rhea" id="RHEA-COMP:9700"/>
        <dbReference type="Rhea" id="RHEA-COMP:9702"/>
        <dbReference type="ChEBI" id="CHEBI:30616"/>
        <dbReference type="ChEBI" id="CHEBI:33019"/>
        <dbReference type="ChEBI" id="CHEBI:60039"/>
        <dbReference type="ChEBI" id="CHEBI:78442"/>
        <dbReference type="ChEBI" id="CHEBI:78532"/>
        <dbReference type="ChEBI" id="CHEBI:456215"/>
        <dbReference type="EC" id="6.1.1.15"/>
    </reaction>
</comment>
<organism evidence="12 13">
    <name type="scientific">Tothia fuscella</name>
    <dbReference type="NCBI Taxonomy" id="1048955"/>
    <lineage>
        <taxon>Eukaryota</taxon>
        <taxon>Fungi</taxon>
        <taxon>Dikarya</taxon>
        <taxon>Ascomycota</taxon>
        <taxon>Pezizomycotina</taxon>
        <taxon>Dothideomycetes</taxon>
        <taxon>Pleosporomycetidae</taxon>
        <taxon>Venturiales</taxon>
        <taxon>Cylindrosympodiaceae</taxon>
        <taxon>Tothia</taxon>
    </lineage>
</organism>
<evidence type="ECO:0000256" key="7">
    <source>
        <dbReference type="ARBA" id="ARBA00023146"/>
    </source>
</evidence>
<evidence type="ECO:0000256" key="9">
    <source>
        <dbReference type="ARBA" id="ARBA00047671"/>
    </source>
</evidence>
<evidence type="ECO:0000313" key="12">
    <source>
        <dbReference type="EMBL" id="KAF2430496.1"/>
    </source>
</evidence>
<gene>
    <name evidence="12" type="ORF">EJ08DRAFT_633556</name>
</gene>
<dbReference type="InterPro" id="IPR004154">
    <property type="entry name" value="Anticodon-bd"/>
</dbReference>
<evidence type="ECO:0000256" key="10">
    <source>
        <dbReference type="SAM" id="MobiDB-lite"/>
    </source>
</evidence>
<keyword evidence="4" id="KW-0547">Nucleotide-binding</keyword>
<dbReference type="SUPFAM" id="SSF55681">
    <property type="entry name" value="Class II aaRS and biotin synthetases"/>
    <property type="match status" value="1"/>
</dbReference>
<dbReference type="InterPro" id="IPR006195">
    <property type="entry name" value="aa-tRNA-synth_II"/>
</dbReference>
<keyword evidence="3" id="KW-0436">Ligase</keyword>
<protein>
    <recommendedName>
        <fullName evidence="2">proline--tRNA ligase</fullName>
        <ecNumber evidence="2">6.1.1.15</ecNumber>
    </recommendedName>
    <alternativeName>
        <fullName evidence="8">Prolyl-tRNA synthetase</fullName>
    </alternativeName>
</protein>
<dbReference type="EC" id="6.1.1.15" evidence="2"/>
<dbReference type="InterPro" id="IPR002316">
    <property type="entry name" value="Pro-tRNA-ligase_IIa"/>
</dbReference>
<dbReference type="GO" id="GO:0004827">
    <property type="term" value="F:proline-tRNA ligase activity"/>
    <property type="evidence" value="ECO:0007669"/>
    <property type="project" value="UniProtKB-EC"/>
</dbReference>
<evidence type="ECO:0000256" key="4">
    <source>
        <dbReference type="ARBA" id="ARBA00022741"/>
    </source>
</evidence>
<dbReference type="InterPro" id="IPR045864">
    <property type="entry name" value="aa-tRNA-synth_II/BPL/LPL"/>
</dbReference>
<feature type="compositionally biased region" description="Polar residues" evidence="10">
    <location>
        <begin position="620"/>
        <end position="639"/>
    </location>
</feature>
<dbReference type="Gene3D" id="3.30.930.10">
    <property type="entry name" value="Bira Bifunctional Protein, Domain 2"/>
    <property type="match status" value="1"/>
</dbReference>
<dbReference type="Gene3D" id="3.40.50.800">
    <property type="entry name" value="Anticodon-binding domain"/>
    <property type="match status" value="1"/>
</dbReference>
<dbReference type="GO" id="GO:0005524">
    <property type="term" value="F:ATP binding"/>
    <property type="evidence" value="ECO:0007669"/>
    <property type="project" value="UniProtKB-KW"/>
</dbReference>
<dbReference type="InterPro" id="IPR050062">
    <property type="entry name" value="Pro-tRNA_synthetase"/>
</dbReference>
<reference evidence="12" key="1">
    <citation type="journal article" date="2020" name="Stud. Mycol.">
        <title>101 Dothideomycetes genomes: a test case for predicting lifestyles and emergence of pathogens.</title>
        <authorList>
            <person name="Haridas S."/>
            <person name="Albert R."/>
            <person name="Binder M."/>
            <person name="Bloem J."/>
            <person name="Labutti K."/>
            <person name="Salamov A."/>
            <person name="Andreopoulos B."/>
            <person name="Baker S."/>
            <person name="Barry K."/>
            <person name="Bills G."/>
            <person name="Bluhm B."/>
            <person name="Cannon C."/>
            <person name="Castanera R."/>
            <person name="Culley D."/>
            <person name="Daum C."/>
            <person name="Ezra D."/>
            <person name="Gonzalez J."/>
            <person name="Henrissat B."/>
            <person name="Kuo A."/>
            <person name="Liang C."/>
            <person name="Lipzen A."/>
            <person name="Lutzoni F."/>
            <person name="Magnuson J."/>
            <person name="Mondo S."/>
            <person name="Nolan M."/>
            <person name="Ohm R."/>
            <person name="Pangilinan J."/>
            <person name="Park H.-J."/>
            <person name="Ramirez L."/>
            <person name="Alfaro M."/>
            <person name="Sun H."/>
            <person name="Tritt A."/>
            <person name="Yoshinaga Y."/>
            <person name="Zwiers L.-H."/>
            <person name="Turgeon B."/>
            <person name="Goodwin S."/>
            <person name="Spatafora J."/>
            <person name="Crous P."/>
            <person name="Grigoriev I."/>
        </authorList>
    </citation>
    <scope>NUCLEOTIDE SEQUENCE</scope>
    <source>
        <strain evidence="12">CBS 130266</strain>
    </source>
</reference>